<dbReference type="AlphaFoldDB" id="A0A820BPP0"/>
<name>A0A820BPP0_9BILA</name>
<comment type="caution">
    <text evidence="1">The sequence shown here is derived from an EMBL/GenBank/DDBJ whole genome shotgun (WGS) entry which is preliminary data.</text>
</comment>
<reference evidence="1" key="1">
    <citation type="submission" date="2021-02" db="EMBL/GenBank/DDBJ databases">
        <authorList>
            <person name="Nowell W R."/>
        </authorList>
    </citation>
    <scope>NUCLEOTIDE SEQUENCE</scope>
</reference>
<dbReference type="Proteomes" id="UP000663836">
    <property type="component" value="Unassembled WGS sequence"/>
</dbReference>
<evidence type="ECO:0000313" key="2">
    <source>
        <dbReference type="Proteomes" id="UP000663836"/>
    </source>
</evidence>
<feature type="non-terminal residue" evidence="1">
    <location>
        <position position="1"/>
    </location>
</feature>
<accession>A0A820BPP0</accession>
<protein>
    <submittedName>
        <fullName evidence="1">Uncharacterized protein</fullName>
    </submittedName>
</protein>
<gene>
    <name evidence="1" type="ORF">JBS370_LOCUS36932</name>
</gene>
<sequence>DRPFLYVDNNIDLHVLHDFMINEWKLQTPNIVIPILSSITRHKSFKNLKMVVNASEVWFITNGLDIGMPKLIGSTFRDEIV</sequence>
<dbReference type="EMBL" id="CAJOBD010015602">
    <property type="protein sequence ID" value="CAF4209696.1"/>
    <property type="molecule type" value="Genomic_DNA"/>
</dbReference>
<proteinExistence type="predicted"/>
<organism evidence="1 2">
    <name type="scientific">Rotaria sordida</name>
    <dbReference type="NCBI Taxonomy" id="392033"/>
    <lineage>
        <taxon>Eukaryota</taxon>
        <taxon>Metazoa</taxon>
        <taxon>Spiralia</taxon>
        <taxon>Gnathifera</taxon>
        <taxon>Rotifera</taxon>
        <taxon>Eurotatoria</taxon>
        <taxon>Bdelloidea</taxon>
        <taxon>Philodinida</taxon>
        <taxon>Philodinidae</taxon>
        <taxon>Rotaria</taxon>
    </lineage>
</organism>
<evidence type="ECO:0000313" key="1">
    <source>
        <dbReference type="EMBL" id="CAF4209696.1"/>
    </source>
</evidence>